<feature type="compositionally biased region" description="Basic residues" evidence="1">
    <location>
        <begin position="65"/>
        <end position="77"/>
    </location>
</feature>
<accession>A0A397W812</accession>
<feature type="region of interest" description="Disordered" evidence="1">
    <location>
        <begin position="100"/>
        <end position="127"/>
    </location>
</feature>
<dbReference type="Proteomes" id="UP000266673">
    <property type="component" value="Unassembled WGS sequence"/>
</dbReference>
<gene>
    <name evidence="2" type="ORF">C2G38_2151655</name>
</gene>
<evidence type="ECO:0000313" key="2">
    <source>
        <dbReference type="EMBL" id="RIB30844.1"/>
    </source>
</evidence>
<keyword evidence="3" id="KW-1185">Reference proteome</keyword>
<proteinExistence type="predicted"/>
<evidence type="ECO:0000256" key="1">
    <source>
        <dbReference type="SAM" id="MobiDB-lite"/>
    </source>
</evidence>
<feature type="region of interest" description="Disordered" evidence="1">
    <location>
        <begin position="1"/>
        <end position="87"/>
    </location>
</feature>
<name>A0A397W812_9GLOM</name>
<organism evidence="2 3">
    <name type="scientific">Gigaspora rosea</name>
    <dbReference type="NCBI Taxonomy" id="44941"/>
    <lineage>
        <taxon>Eukaryota</taxon>
        <taxon>Fungi</taxon>
        <taxon>Fungi incertae sedis</taxon>
        <taxon>Mucoromycota</taxon>
        <taxon>Glomeromycotina</taxon>
        <taxon>Glomeromycetes</taxon>
        <taxon>Diversisporales</taxon>
        <taxon>Gigasporaceae</taxon>
        <taxon>Gigaspora</taxon>
    </lineage>
</organism>
<protein>
    <submittedName>
        <fullName evidence="2">Uncharacterized protein</fullName>
    </submittedName>
</protein>
<dbReference type="AlphaFoldDB" id="A0A397W812"/>
<evidence type="ECO:0000313" key="3">
    <source>
        <dbReference type="Proteomes" id="UP000266673"/>
    </source>
</evidence>
<reference evidence="2 3" key="1">
    <citation type="submission" date="2018-06" db="EMBL/GenBank/DDBJ databases">
        <title>Comparative genomics reveals the genomic features of Rhizophagus irregularis, R. cerebriforme, R. diaphanum and Gigaspora rosea, and their symbiotic lifestyle signature.</title>
        <authorList>
            <person name="Morin E."/>
            <person name="San Clemente H."/>
            <person name="Chen E.C.H."/>
            <person name="De La Providencia I."/>
            <person name="Hainaut M."/>
            <person name="Kuo A."/>
            <person name="Kohler A."/>
            <person name="Murat C."/>
            <person name="Tang N."/>
            <person name="Roy S."/>
            <person name="Loubradou J."/>
            <person name="Henrissat B."/>
            <person name="Grigoriev I.V."/>
            <person name="Corradi N."/>
            <person name="Roux C."/>
            <person name="Martin F.M."/>
        </authorList>
    </citation>
    <scope>NUCLEOTIDE SEQUENCE [LARGE SCALE GENOMIC DNA]</scope>
    <source>
        <strain evidence="2 3">DAOM 194757</strain>
    </source>
</reference>
<dbReference type="EMBL" id="QKWP01000004">
    <property type="protein sequence ID" value="RIB30844.1"/>
    <property type="molecule type" value="Genomic_DNA"/>
</dbReference>
<sequence length="143" mass="17095">MDHKTRPFQNVPSPLLTKLIKTNPKLPPVQGPTQEYRQRSDKVSSSRPRTRQSKIWTTPKDRKPLKSKRKPIPRLRRRPQDKTYQDEEIKTGTTRVTRLEPKTSPAYDKIAKIRRPRKMTTPKTPEDTNYYDEVYEIQERRRL</sequence>
<feature type="compositionally biased region" description="Basic and acidic residues" evidence="1">
    <location>
        <begin position="78"/>
        <end position="87"/>
    </location>
</feature>
<comment type="caution">
    <text evidence="2">The sequence shown here is derived from an EMBL/GenBank/DDBJ whole genome shotgun (WGS) entry which is preliminary data.</text>
</comment>